<dbReference type="RefSeq" id="WP_119114599.1">
    <property type="nucleotide sequence ID" value="NZ_CBCSEO010000028.1"/>
</dbReference>
<dbReference type="PANTHER" id="PTHR12526">
    <property type="entry name" value="GLYCOSYLTRANSFERASE"/>
    <property type="match status" value="1"/>
</dbReference>
<dbReference type="SUPFAM" id="SSF53756">
    <property type="entry name" value="UDP-Glycosyltransferase/glycogen phosphorylase"/>
    <property type="match status" value="1"/>
</dbReference>
<comment type="caution">
    <text evidence="1">The sequence shown here is derived from an EMBL/GenBank/DDBJ whole genome shotgun (WGS) entry which is preliminary data.</text>
</comment>
<accession>A0A398AX42</accession>
<dbReference type="GO" id="GO:0016740">
    <property type="term" value="F:transferase activity"/>
    <property type="evidence" value="ECO:0007669"/>
    <property type="project" value="UniProtKB-KW"/>
</dbReference>
<evidence type="ECO:0000313" key="2">
    <source>
        <dbReference type="Proteomes" id="UP000265816"/>
    </source>
</evidence>
<evidence type="ECO:0000313" key="1">
    <source>
        <dbReference type="EMBL" id="RID82141.1"/>
    </source>
</evidence>
<name>A0A398AX42_9BACI</name>
<dbReference type="Proteomes" id="UP000265816">
    <property type="component" value="Unassembled WGS sequence"/>
</dbReference>
<dbReference type="Gene3D" id="3.40.50.2000">
    <property type="entry name" value="Glycogen Phosphorylase B"/>
    <property type="match status" value="2"/>
</dbReference>
<dbReference type="EMBL" id="QWVT01000041">
    <property type="protein sequence ID" value="RID82141.1"/>
    <property type="molecule type" value="Genomic_DNA"/>
</dbReference>
<protein>
    <submittedName>
        <fullName evidence="1">Glycosyltransferase</fullName>
    </submittedName>
</protein>
<dbReference type="OrthoDB" id="9816564at2"/>
<gene>
    <name evidence="1" type="ORF">D1970_19865</name>
</gene>
<sequence length="382" mass="43082">MKKDLRLLVLGMMPWNYSELSDTIRSTILASDFSNIVYINPQAEKRSLAMNWSARQDGEVSIWNPPYSLIPTRHGLHRLREKLSASTLESFVSKRLGAGWREDTIMYVTPTTLEQSYEYVMALKPKHLVFDILDDNLSFPSIQPEKRKKLQEMYREIGKRATVITAVSQHLVNMAQELLGKEAAYLPNAVDIERFSKNSGHAPVDLDKIVHPRITFVGALTSWIDFPLLSSAARELKDMQFVMIGPIDYQAIDNRQLEVLQSLENVHFLGAKPYGEVPAYLHASDVLLLPRTTDPHSLACDPLKVYEYLATGKPVVSTNHPSIERFSSFVKSGATAEEFTDGIRAALDRSKEEEARQQAAIAGLSWEARARRLGELIGEKLN</sequence>
<keyword evidence="2" id="KW-1185">Reference proteome</keyword>
<dbReference type="AlphaFoldDB" id="A0A398AX42"/>
<dbReference type="PANTHER" id="PTHR12526:SF630">
    <property type="entry name" value="GLYCOSYLTRANSFERASE"/>
    <property type="match status" value="1"/>
</dbReference>
<keyword evidence="1" id="KW-0808">Transferase</keyword>
<organism evidence="1 2">
    <name type="scientific">Mesobacillus zeae</name>
    <dbReference type="NCBI Taxonomy" id="1917180"/>
    <lineage>
        <taxon>Bacteria</taxon>
        <taxon>Bacillati</taxon>
        <taxon>Bacillota</taxon>
        <taxon>Bacilli</taxon>
        <taxon>Bacillales</taxon>
        <taxon>Bacillaceae</taxon>
        <taxon>Mesobacillus</taxon>
    </lineage>
</organism>
<proteinExistence type="predicted"/>
<reference evidence="1 2" key="1">
    <citation type="submission" date="2018-08" db="EMBL/GenBank/DDBJ databases">
        <title>Bacillus jemisoniae sp. nov., Bacillus chryseoplanitiae sp. nov., Bacillus resnikiae sp. nov., and Bacillus frankliniae sp. nov., isolated from Viking spacecraft and associated surfaces.</title>
        <authorList>
            <person name="Seuylemezian A."/>
            <person name="Vaishampayan P."/>
        </authorList>
    </citation>
    <scope>NUCLEOTIDE SEQUENCE [LARGE SCALE GENOMIC DNA]</scope>
    <source>
        <strain evidence="1 2">JJ-247</strain>
    </source>
</reference>
<dbReference type="Pfam" id="PF13692">
    <property type="entry name" value="Glyco_trans_1_4"/>
    <property type="match status" value="1"/>
</dbReference>